<dbReference type="GeneTree" id="ENSGT00940000154875"/>
<feature type="region of interest" description="Disordered" evidence="13">
    <location>
        <begin position="1"/>
        <end position="48"/>
    </location>
</feature>
<dbReference type="InParanoid" id="F6W673"/>
<dbReference type="InterPro" id="IPR002867">
    <property type="entry name" value="IBR_dom"/>
</dbReference>
<dbReference type="CDD" id="cd20344">
    <property type="entry name" value="BRcat_RBR_TRIAD1"/>
    <property type="match status" value="1"/>
</dbReference>
<keyword evidence="17" id="KW-1185">Reference proteome</keyword>
<dbReference type="SMART" id="SM00647">
    <property type="entry name" value="IBR"/>
    <property type="match status" value="2"/>
</dbReference>
<evidence type="ECO:0000256" key="11">
    <source>
        <dbReference type="ARBA" id="ARBA00023242"/>
    </source>
</evidence>
<evidence type="ECO:0000256" key="12">
    <source>
        <dbReference type="PROSITE-ProRule" id="PRU00175"/>
    </source>
</evidence>
<dbReference type="Pfam" id="PF19422">
    <property type="entry name" value="Ariadne"/>
    <property type="match status" value="1"/>
</dbReference>
<evidence type="ECO:0000256" key="7">
    <source>
        <dbReference type="ARBA" id="ARBA00022737"/>
    </source>
</evidence>
<dbReference type="OMA" id="PYAYYMD"/>
<feature type="compositionally biased region" description="Acidic residues" evidence="13">
    <location>
        <begin position="1"/>
        <end position="12"/>
    </location>
</feature>
<dbReference type="GO" id="GO:0005737">
    <property type="term" value="C:cytoplasm"/>
    <property type="evidence" value="ECO:0000318"/>
    <property type="project" value="GO_Central"/>
</dbReference>
<evidence type="ECO:0000256" key="2">
    <source>
        <dbReference type="ARBA" id="ARBA00004123"/>
    </source>
</evidence>
<dbReference type="InterPro" id="IPR045840">
    <property type="entry name" value="Ariadne"/>
</dbReference>
<feature type="domain" description="RING-type" evidence="15">
    <location>
        <begin position="141"/>
        <end position="353"/>
    </location>
</feature>
<keyword evidence="11" id="KW-0539">Nucleus</keyword>
<dbReference type="InterPro" id="IPR044066">
    <property type="entry name" value="TRIAD_supradom"/>
</dbReference>
<dbReference type="FunFam" id="1.20.120.1750:FF:000004">
    <property type="entry name" value="RBR-type E3 ubiquitin transferase"/>
    <property type="match status" value="1"/>
</dbReference>
<evidence type="ECO:0000256" key="9">
    <source>
        <dbReference type="ARBA" id="ARBA00022786"/>
    </source>
</evidence>
<dbReference type="InterPro" id="IPR017907">
    <property type="entry name" value="Znf_RING_CS"/>
</dbReference>
<comment type="subcellular location">
    <subcellularLocation>
        <location evidence="2">Nucleus</location>
    </subcellularLocation>
</comment>
<dbReference type="CDD" id="cd20360">
    <property type="entry name" value="Rcat_RBR_TRIAD1"/>
    <property type="match status" value="1"/>
</dbReference>
<dbReference type="CDD" id="cd16773">
    <property type="entry name" value="RING-HC_RBR_TRIAD1"/>
    <property type="match status" value="1"/>
</dbReference>
<keyword evidence="9" id="KW-0833">Ubl conjugation pathway</keyword>
<dbReference type="InterPro" id="IPR031127">
    <property type="entry name" value="E3_UB_ligase_RBR"/>
</dbReference>
<feature type="compositionally biased region" description="Low complexity" evidence="13">
    <location>
        <begin position="33"/>
        <end position="48"/>
    </location>
</feature>
<evidence type="ECO:0000256" key="8">
    <source>
        <dbReference type="ARBA" id="ARBA00022771"/>
    </source>
</evidence>
<dbReference type="PROSITE" id="PS51873">
    <property type="entry name" value="TRIAD"/>
    <property type="match status" value="1"/>
</dbReference>
<dbReference type="GO" id="GO:0006511">
    <property type="term" value="P:ubiquitin-dependent protein catabolic process"/>
    <property type="evidence" value="ECO:0000318"/>
    <property type="project" value="GO_Central"/>
</dbReference>
<evidence type="ECO:0000313" key="16">
    <source>
        <dbReference type="Ensembl" id="ENSCINP00000016064.3"/>
    </source>
</evidence>
<dbReference type="GO" id="GO:0000151">
    <property type="term" value="C:ubiquitin ligase complex"/>
    <property type="evidence" value="ECO:0000318"/>
    <property type="project" value="GO_Central"/>
</dbReference>
<dbReference type="SMART" id="SM00184">
    <property type="entry name" value="RING"/>
    <property type="match status" value="2"/>
</dbReference>
<dbReference type="GO" id="GO:0005634">
    <property type="term" value="C:nucleus"/>
    <property type="evidence" value="ECO:0007669"/>
    <property type="project" value="UniProtKB-SubCell"/>
</dbReference>
<reference evidence="16" key="3">
    <citation type="submission" date="2025-08" db="UniProtKB">
        <authorList>
            <consortium name="Ensembl"/>
        </authorList>
    </citation>
    <scope>IDENTIFICATION</scope>
</reference>
<dbReference type="AlphaFoldDB" id="F6W673"/>
<dbReference type="PANTHER" id="PTHR11685">
    <property type="entry name" value="RBR FAMILY RING FINGER AND IBR DOMAIN-CONTAINING"/>
    <property type="match status" value="1"/>
</dbReference>
<feature type="compositionally biased region" description="Acidic residues" evidence="13">
    <location>
        <begin position="19"/>
        <end position="32"/>
    </location>
</feature>
<organism evidence="16 17">
    <name type="scientific">Ciona intestinalis</name>
    <name type="common">Transparent sea squirt</name>
    <name type="synonym">Ascidia intestinalis</name>
    <dbReference type="NCBI Taxonomy" id="7719"/>
    <lineage>
        <taxon>Eukaryota</taxon>
        <taxon>Metazoa</taxon>
        <taxon>Chordata</taxon>
        <taxon>Tunicata</taxon>
        <taxon>Ascidiacea</taxon>
        <taxon>Phlebobranchia</taxon>
        <taxon>Cionidae</taxon>
        <taxon>Ciona</taxon>
    </lineage>
</organism>
<keyword evidence="5" id="KW-0808">Transferase</keyword>
<dbReference type="InterPro" id="IPR047556">
    <property type="entry name" value="Rcat_RBR_TRIAD1"/>
</dbReference>
<dbReference type="Pfam" id="PF01485">
    <property type="entry name" value="IBR"/>
    <property type="match status" value="1"/>
</dbReference>
<dbReference type="Ensembl" id="ENSCINT00000016064.3">
    <property type="protein sequence ID" value="ENSCINP00000016064.3"/>
    <property type="gene ID" value="ENSCING00000007851.3"/>
</dbReference>
<dbReference type="Pfam" id="PF22191">
    <property type="entry name" value="IBR_1"/>
    <property type="match status" value="1"/>
</dbReference>
<reference evidence="17" key="1">
    <citation type="journal article" date="2002" name="Science">
        <title>The draft genome of Ciona intestinalis: insights into chordate and vertebrate origins.</title>
        <authorList>
            <person name="Dehal P."/>
            <person name="Satou Y."/>
            <person name="Campbell R.K."/>
            <person name="Chapman J."/>
            <person name="Degnan B."/>
            <person name="De Tomaso A."/>
            <person name="Davidson B."/>
            <person name="Di Gregorio A."/>
            <person name="Gelpke M."/>
            <person name="Goodstein D.M."/>
            <person name="Harafuji N."/>
            <person name="Hastings K.E."/>
            <person name="Ho I."/>
            <person name="Hotta K."/>
            <person name="Huang W."/>
            <person name="Kawashima T."/>
            <person name="Lemaire P."/>
            <person name="Martinez D."/>
            <person name="Meinertzhagen I.A."/>
            <person name="Necula S."/>
            <person name="Nonaka M."/>
            <person name="Putnam N."/>
            <person name="Rash S."/>
            <person name="Saiga H."/>
            <person name="Satake M."/>
            <person name="Terry A."/>
            <person name="Yamada L."/>
            <person name="Wang H.G."/>
            <person name="Awazu S."/>
            <person name="Azumi K."/>
            <person name="Boore J."/>
            <person name="Branno M."/>
            <person name="Chin-Bow S."/>
            <person name="DeSantis R."/>
            <person name="Doyle S."/>
            <person name="Francino P."/>
            <person name="Keys D.N."/>
            <person name="Haga S."/>
            <person name="Hayashi H."/>
            <person name="Hino K."/>
            <person name="Imai K.S."/>
            <person name="Inaba K."/>
            <person name="Kano S."/>
            <person name="Kobayashi K."/>
            <person name="Kobayashi M."/>
            <person name="Lee B.I."/>
            <person name="Makabe K.W."/>
            <person name="Manohar C."/>
            <person name="Matassi G."/>
            <person name="Medina M."/>
            <person name="Mochizuki Y."/>
            <person name="Mount S."/>
            <person name="Morishita T."/>
            <person name="Miura S."/>
            <person name="Nakayama A."/>
            <person name="Nishizaka S."/>
            <person name="Nomoto H."/>
            <person name="Ohta F."/>
            <person name="Oishi K."/>
            <person name="Rigoutsos I."/>
            <person name="Sano M."/>
            <person name="Sasaki A."/>
            <person name="Sasakura Y."/>
            <person name="Shoguchi E."/>
            <person name="Shin-i T."/>
            <person name="Spagnuolo A."/>
            <person name="Stainier D."/>
            <person name="Suzuki M.M."/>
            <person name="Tassy O."/>
            <person name="Takatori N."/>
            <person name="Tokuoka M."/>
            <person name="Yagi K."/>
            <person name="Yoshizaki F."/>
            <person name="Wada S."/>
            <person name="Zhang C."/>
            <person name="Hyatt P.D."/>
            <person name="Larimer F."/>
            <person name="Detter C."/>
            <person name="Doggett N."/>
            <person name="Glavina T."/>
            <person name="Hawkins T."/>
            <person name="Richardson P."/>
            <person name="Lucas S."/>
            <person name="Kohara Y."/>
            <person name="Levine M."/>
            <person name="Satoh N."/>
            <person name="Rokhsar D.S."/>
        </authorList>
    </citation>
    <scope>NUCLEOTIDE SEQUENCE [LARGE SCALE GENOMIC DNA]</scope>
</reference>
<dbReference type="EMBL" id="EAAA01002264">
    <property type="status" value="NOT_ANNOTATED_CDS"/>
    <property type="molecule type" value="Genomic_DNA"/>
</dbReference>
<keyword evidence="10" id="KW-0862">Zinc</keyword>
<accession>F6W673</accession>
<evidence type="ECO:0000259" key="15">
    <source>
        <dbReference type="PROSITE" id="PS51873"/>
    </source>
</evidence>
<keyword evidence="6" id="KW-0479">Metal-binding</keyword>
<dbReference type="Proteomes" id="UP000008144">
    <property type="component" value="Chromosome 6"/>
</dbReference>
<dbReference type="Gene3D" id="3.30.40.10">
    <property type="entry name" value="Zinc/RING finger domain, C3HC4 (zinc finger)"/>
    <property type="match status" value="1"/>
</dbReference>
<evidence type="ECO:0000259" key="14">
    <source>
        <dbReference type="PROSITE" id="PS50089"/>
    </source>
</evidence>
<evidence type="ECO:0000256" key="1">
    <source>
        <dbReference type="ARBA" id="ARBA00001798"/>
    </source>
</evidence>
<dbReference type="FunCoup" id="F6W673">
    <property type="interactions" value="226"/>
</dbReference>
<dbReference type="STRING" id="7719.ENSCINP00000016064"/>
<dbReference type="HOGENOM" id="CLU_009823_0_1_1"/>
<evidence type="ECO:0000256" key="13">
    <source>
        <dbReference type="SAM" id="MobiDB-lite"/>
    </source>
</evidence>
<dbReference type="GO" id="GO:0031624">
    <property type="term" value="F:ubiquitin conjugating enzyme binding"/>
    <property type="evidence" value="ECO:0000318"/>
    <property type="project" value="GO_Central"/>
</dbReference>
<dbReference type="GO" id="GO:0016567">
    <property type="term" value="P:protein ubiquitination"/>
    <property type="evidence" value="ECO:0007669"/>
    <property type="project" value="InterPro"/>
</dbReference>
<dbReference type="PROSITE" id="PS00518">
    <property type="entry name" value="ZF_RING_1"/>
    <property type="match status" value="1"/>
</dbReference>
<evidence type="ECO:0000256" key="5">
    <source>
        <dbReference type="ARBA" id="ARBA00022679"/>
    </source>
</evidence>
<proteinExistence type="inferred from homology"/>
<evidence type="ECO:0000256" key="3">
    <source>
        <dbReference type="ARBA" id="ARBA00005884"/>
    </source>
</evidence>
<comment type="catalytic activity">
    <reaction evidence="1">
        <text>[E2 ubiquitin-conjugating enzyme]-S-ubiquitinyl-L-cysteine + [acceptor protein]-L-lysine = [E2 ubiquitin-conjugating enzyme]-L-cysteine + [acceptor protein]-N(6)-ubiquitinyl-L-lysine.</text>
        <dbReference type="EC" id="2.3.2.31"/>
    </reaction>
</comment>
<evidence type="ECO:0000256" key="4">
    <source>
        <dbReference type="ARBA" id="ARBA00012251"/>
    </source>
</evidence>
<dbReference type="InterPro" id="IPR013083">
    <property type="entry name" value="Znf_RING/FYVE/PHD"/>
</dbReference>
<keyword evidence="7" id="KW-0677">Repeat</keyword>
<dbReference type="Gene3D" id="1.20.120.1750">
    <property type="match status" value="1"/>
</dbReference>
<reference evidence="16" key="2">
    <citation type="journal article" date="2008" name="Genome Biol.">
        <title>Improved genome assembly and evidence-based global gene model set for the chordate Ciona intestinalis: new insight into intron and operon populations.</title>
        <authorList>
            <person name="Satou Y."/>
            <person name="Mineta K."/>
            <person name="Ogasawara M."/>
            <person name="Sasakura Y."/>
            <person name="Shoguchi E."/>
            <person name="Ueno K."/>
            <person name="Yamada L."/>
            <person name="Matsumoto J."/>
            <person name="Wasserscheid J."/>
            <person name="Dewar K."/>
            <person name="Wiley G.B."/>
            <person name="Macmil S.L."/>
            <person name="Roe B.A."/>
            <person name="Zeller R.W."/>
            <person name="Hastings K.E."/>
            <person name="Lemaire P."/>
            <person name="Lindquist E."/>
            <person name="Endo T."/>
            <person name="Hotta K."/>
            <person name="Inaba K."/>
        </authorList>
    </citation>
    <scope>NUCLEOTIDE SEQUENCE [LARGE SCALE GENOMIC DNA]</scope>
    <source>
        <strain evidence="16">wild type</strain>
    </source>
</reference>
<dbReference type="SUPFAM" id="SSF57850">
    <property type="entry name" value="RING/U-box"/>
    <property type="match status" value="3"/>
</dbReference>
<evidence type="ECO:0000256" key="10">
    <source>
        <dbReference type="ARBA" id="ARBA00022833"/>
    </source>
</evidence>
<dbReference type="EC" id="2.3.2.31" evidence="4"/>
<evidence type="ECO:0000313" key="17">
    <source>
        <dbReference type="Proteomes" id="UP000008144"/>
    </source>
</evidence>
<reference evidence="16" key="4">
    <citation type="submission" date="2025-09" db="UniProtKB">
        <authorList>
            <consortium name="Ensembl"/>
        </authorList>
    </citation>
    <scope>IDENTIFICATION</scope>
</reference>
<dbReference type="GO" id="GO:0061630">
    <property type="term" value="F:ubiquitin protein ligase activity"/>
    <property type="evidence" value="ECO:0000318"/>
    <property type="project" value="GO_Central"/>
</dbReference>
<protein>
    <recommendedName>
        <fullName evidence="4">RBR-type E3 ubiquitin transferase</fullName>
        <ecNumber evidence="4">2.3.2.31</ecNumber>
    </recommendedName>
</protein>
<feature type="domain" description="RING-type" evidence="14">
    <location>
        <begin position="145"/>
        <end position="189"/>
    </location>
</feature>
<comment type="similarity">
    <text evidence="3">Belongs to the RBR family. Ariadne subfamily.</text>
</comment>
<dbReference type="InterPro" id="IPR047555">
    <property type="entry name" value="BRcat_RBR_TRIAD1"/>
</dbReference>
<evidence type="ECO:0000256" key="6">
    <source>
        <dbReference type="ARBA" id="ARBA00022723"/>
    </source>
</evidence>
<dbReference type="FunFam" id="3.30.40.10:FF:000577">
    <property type="entry name" value="RBR-type E3 ubiquitin transferase"/>
    <property type="match status" value="1"/>
</dbReference>
<name>F6W673_CIOIN</name>
<sequence length="502" mass="57762">CSDDYEDDEEDINNYYNNNEDDFADSEEEDGDSTSNNNDIKTSNNNDINQSGIIMTSKLEHFSSKTMTVSETNEFLWKDCDKASVVLSITPAMSRLVLQASKWKLAVIKTRLYKTNKPNFLESGLQNATNSKSIEKVKSSRPKVCGVCLETLHRSKLLALNCGHQFCDGCWKQHMVFAVKDGMSQGIPCMEPECTLLCHPDFVKQFYPVNQDSPLETAYKTHLFRISVSSHYQLRFCPGVDCTSVIYGEKPKPRKVQCLTCKTAFCFECGTPPHIPTNCETIKKWLTKCADDSETANYISANTKDCPKCHICIEKNGGCNHIKCSKCSHNFCWMCLGDWKNHGNSYYECSRYKENPRIASKNSQTQAREALKKYLFYFQRWENHDRSLHLEAQARSRIQTQIEEKVNSNQGTWIDWQYLLRAGELLAQCRYTLQYTYPLVYYAETGPEKALFEYQQAQLEVEIEGLAWKLEHAGEYQRGDIENQMDVAEKRRQTLLARFVTV</sequence>
<dbReference type="PROSITE" id="PS50089">
    <property type="entry name" value="ZF_RING_2"/>
    <property type="match status" value="2"/>
</dbReference>
<dbReference type="InterPro" id="IPR001841">
    <property type="entry name" value="Znf_RING"/>
</dbReference>
<keyword evidence="8 12" id="KW-0863">Zinc-finger</keyword>
<feature type="domain" description="RING-type" evidence="14">
    <location>
        <begin position="309"/>
        <end position="349"/>
    </location>
</feature>
<dbReference type="GO" id="GO:0008270">
    <property type="term" value="F:zinc ion binding"/>
    <property type="evidence" value="ECO:0007669"/>
    <property type="project" value="UniProtKB-KW"/>
</dbReference>